<dbReference type="FunFam" id="3.30.70.330:FF:000135">
    <property type="entry name" value="RNA-binding protein 39 isoform X2"/>
    <property type="match status" value="1"/>
</dbReference>
<evidence type="ECO:0000256" key="3">
    <source>
        <dbReference type="ARBA" id="ARBA00022884"/>
    </source>
</evidence>
<evidence type="ECO:0000313" key="7">
    <source>
        <dbReference type="EMBL" id="KAK2156328.1"/>
    </source>
</evidence>
<dbReference type="InterPro" id="IPR012677">
    <property type="entry name" value="Nucleotide-bd_a/b_plait_sf"/>
</dbReference>
<dbReference type="FunFam" id="3.30.70.330:FF:000090">
    <property type="entry name" value="RNA-binding protein 39 isoform X1"/>
    <property type="match status" value="1"/>
</dbReference>
<dbReference type="CDD" id="cd12284">
    <property type="entry name" value="RRM2_RBM23_RBM39"/>
    <property type="match status" value="1"/>
</dbReference>
<proteinExistence type="predicted"/>
<evidence type="ECO:0000256" key="1">
    <source>
        <dbReference type="ARBA" id="ARBA00022553"/>
    </source>
</evidence>
<organism evidence="7 8">
    <name type="scientific">Paralvinella palmiformis</name>
    <dbReference type="NCBI Taxonomy" id="53620"/>
    <lineage>
        <taxon>Eukaryota</taxon>
        <taxon>Metazoa</taxon>
        <taxon>Spiralia</taxon>
        <taxon>Lophotrochozoa</taxon>
        <taxon>Annelida</taxon>
        <taxon>Polychaeta</taxon>
        <taxon>Sedentaria</taxon>
        <taxon>Canalipalpata</taxon>
        <taxon>Terebellida</taxon>
        <taxon>Terebelliformia</taxon>
        <taxon>Alvinellidae</taxon>
        <taxon>Paralvinella</taxon>
    </lineage>
</organism>
<evidence type="ECO:0000259" key="6">
    <source>
        <dbReference type="PROSITE" id="PS50102"/>
    </source>
</evidence>
<dbReference type="InterPro" id="IPR029123">
    <property type="entry name" value="RBM39_linker"/>
</dbReference>
<dbReference type="Proteomes" id="UP001208570">
    <property type="component" value="Unassembled WGS sequence"/>
</dbReference>
<dbReference type="InterPro" id="IPR000504">
    <property type="entry name" value="RRM_dom"/>
</dbReference>
<protein>
    <recommendedName>
        <fullName evidence="6">RRM domain-containing protein</fullName>
    </recommendedName>
</protein>
<evidence type="ECO:0000256" key="5">
    <source>
        <dbReference type="SAM" id="MobiDB-lite"/>
    </source>
</evidence>
<accession>A0AAD9JPP8</accession>
<dbReference type="GO" id="GO:0003723">
    <property type="term" value="F:RNA binding"/>
    <property type="evidence" value="ECO:0007669"/>
    <property type="project" value="UniProtKB-UniRule"/>
</dbReference>
<feature type="compositionally biased region" description="Basic residues" evidence="5">
    <location>
        <begin position="91"/>
        <end position="116"/>
    </location>
</feature>
<feature type="domain" description="RRM" evidence="6">
    <location>
        <begin position="138"/>
        <end position="215"/>
    </location>
</feature>
<dbReference type="PANTHER" id="PTHR48036">
    <property type="entry name" value="SPLICING FACTOR (PAD-1), PUTATIVE (AFU_ORTHOLOGUE AFUA_1G15810)-RELATED"/>
    <property type="match status" value="1"/>
</dbReference>
<evidence type="ECO:0000313" key="8">
    <source>
        <dbReference type="Proteomes" id="UP001208570"/>
    </source>
</evidence>
<gene>
    <name evidence="7" type="ORF">LSH36_216g05001</name>
</gene>
<keyword evidence="8" id="KW-1185">Reference proteome</keyword>
<keyword evidence="1" id="KW-0597">Phosphoprotein</keyword>
<feature type="compositionally biased region" description="Basic and acidic residues" evidence="5">
    <location>
        <begin position="39"/>
        <end position="61"/>
    </location>
</feature>
<dbReference type="Gene3D" id="3.30.70.330">
    <property type="match status" value="3"/>
</dbReference>
<dbReference type="FunFam" id="3.30.70.330:FF:000080">
    <property type="entry name" value="RNA-binding protein 39 isoform X1"/>
    <property type="match status" value="1"/>
</dbReference>
<dbReference type="CDD" id="cd12285">
    <property type="entry name" value="RRM3_RBM39_like"/>
    <property type="match status" value="1"/>
</dbReference>
<dbReference type="Pfam" id="PF00076">
    <property type="entry name" value="RRM_1"/>
    <property type="match status" value="2"/>
</dbReference>
<feature type="region of interest" description="Disordered" evidence="5">
    <location>
        <begin position="1"/>
        <end position="130"/>
    </location>
</feature>
<evidence type="ECO:0000256" key="4">
    <source>
        <dbReference type="PROSITE-ProRule" id="PRU00176"/>
    </source>
</evidence>
<reference evidence="7" key="1">
    <citation type="journal article" date="2023" name="Mol. Biol. Evol.">
        <title>Third-Generation Sequencing Reveals the Adaptive Role of the Epigenome in Three Deep-Sea Polychaetes.</title>
        <authorList>
            <person name="Perez M."/>
            <person name="Aroh O."/>
            <person name="Sun Y."/>
            <person name="Lan Y."/>
            <person name="Juniper S.K."/>
            <person name="Young C.R."/>
            <person name="Angers B."/>
            <person name="Qian P.Y."/>
        </authorList>
    </citation>
    <scope>NUCLEOTIDE SEQUENCE</scope>
    <source>
        <strain evidence="7">P08H-3</strain>
    </source>
</reference>
<feature type="compositionally biased region" description="Basic and acidic residues" evidence="5">
    <location>
        <begin position="14"/>
        <end position="29"/>
    </location>
</feature>
<dbReference type="CDD" id="cd12283">
    <property type="entry name" value="RRM1_RBM39_like"/>
    <property type="match status" value="1"/>
</dbReference>
<dbReference type="InterPro" id="IPR006509">
    <property type="entry name" value="RBM39_SF"/>
</dbReference>
<dbReference type="SMART" id="SM00360">
    <property type="entry name" value="RRM"/>
    <property type="match status" value="3"/>
</dbReference>
<dbReference type="AlphaFoldDB" id="A0AAD9JPP8"/>
<keyword evidence="2" id="KW-0677">Repeat</keyword>
<dbReference type="Pfam" id="PF15519">
    <property type="entry name" value="RBM39linker"/>
    <property type="match status" value="1"/>
</dbReference>
<sequence>MADELDVEAMLEAPYRKENDGSRNDDRVKEKRRHRSKSRDRDRDKDRHRDRDRDRDKDRDRNKRRSRSRDRRDRDRGGHHRSRERELTIIPRRRSRSKERRHRSKSRDRHRKRRSISKSPLRGVRSDYEMTPEERDARTVFCMQLSARIRPRDLEEFFSSVGKVRDVRIITDNKTRRSKGIAYIEFKDTEAVPLALGLSGQRLLGVPIIVQVSQAEKNRQVQAAAAAQKGASGPMRLYVGSLHFNITEDMLRGIFEPFGKIDEIKLIRNHETSRSQGYGFITFHNADDAKKALEQLNGFELAGRPMKVGHVTERTAEAQGQMGLDTDDMDRAGVDLGATGRLALMAKLAEGTGFEIPQAAADALSMNNNAQQQQIQQTPPIATQCFMLSNMFDPTTETSMTWDTEIRDDVIEECNKHGGVLHIYVDKASPQGNVYVKCPSIAAAVASVNALHGRFFAGKIITAAYVPLPNYHALFPDALRAVQLLLPSTQSVNAATILPTVATGIPQPVPPITQNMPFM</sequence>
<dbReference type="NCBIfam" id="TIGR01622">
    <property type="entry name" value="SF-CC1"/>
    <property type="match status" value="1"/>
</dbReference>
<dbReference type="GO" id="GO:0005634">
    <property type="term" value="C:nucleus"/>
    <property type="evidence" value="ECO:0007669"/>
    <property type="project" value="InterPro"/>
</dbReference>
<name>A0AAD9JPP8_9ANNE</name>
<keyword evidence="3 4" id="KW-0694">RNA-binding</keyword>
<comment type="caution">
    <text evidence="7">The sequence shown here is derived from an EMBL/GenBank/DDBJ whole genome shotgun (WGS) entry which is preliminary data.</text>
</comment>
<dbReference type="EMBL" id="JAODUP010000216">
    <property type="protein sequence ID" value="KAK2156328.1"/>
    <property type="molecule type" value="Genomic_DNA"/>
</dbReference>
<dbReference type="GO" id="GO:0006397">
    <property type="term" value="P:mRNA processing"/>
    <property type="evidence" value="ECO:0007669"/>
    <property type="project" value="InterPro"/>
</dbReference>
<evidence type="ECO:0000256" key="2">
    <source>
        <dbReference type="ARBA" id="ARBA00022737"/>
    </source>
</evidence>
<feature type="domain" description="RRM" evidence="6">
    <location>
        <begin position="235"/>
        <end position="313"/>
    </location>
</feature>
<dbReference type="InterPro" id="IPR035979">
    <property type="entry name" value="RBD_domain_sf"/>
</dbReference>
<dbReference type="SUPFAM" id="SSF54928">
    <property type="entry name" value="RNA-binding domain, RBD"/>
    <property type="match status" value="2"/>
</dbReference>
<dbReference type="PROSITE" id="PS50102">
    <property type="entry name" value="RRM"/>
    <property type="match status" value="2"/>
</dbReference>